<evidence type="ECO:0000313" key="3">
    <source>
        <dbReference type="Proteomes" id="UP001209570"/>
    </source>
</evidence>
<protein>
    <submittedName>
        <fullName evidence="2">Uncharacterized protein</fullName>
    </submittedName>
</protein>
<dbReference type="EMBL" id="JAKCXM010000118">
    <property type="protein sequence ID" value="KAJ0401782.1"/>
    <property type="molecule type" value="Genomic_DNA"/>
</dbReference>
<feature type="chain" id="PRO_5042290292" evidence="1">
    <location>
        <begin position="21"/>
        <end position="404"/>
    </location>
</feature>
<dbReference type="AlphaFoldDB" id="A0AAD5Q9D0"/>
<name>A0AAD5Q9D0_PYTIN</name>
<evidence type="ECO:0000256" key="1">
    <source>
        <dbReference type="SAM" id="SignalP"/>
    </source>
</evidence>
<gene>
    <name evidence="2" type="ORF">P43SY_006036</name>
</gene>
<feature type="signal peptide" evidence="1">
    <location>
        <begin position="1"/>
        <end position="20"/>
    </location>
</feature>
<accession>A0AAD5Q9D0</accession>
<sequence length="404" mass="43922">MMLRSLLSVCTVLLLAVANAAMEFPLTRAPPAACRETLTSPNATVVGALSKVFTPKVAHGMQRFVTDTVFGRILMPPEAHYCIANMDGALLAQTLNDSLSTLECRNLRQLLTVPFVNASVAAFDANEAIDVALLLKYLKGIGSQEMETFCKLYQTDVMPCLTTQVLPALSLVRSRYSGDCCVDWVETTRRNFGYTISGQIIKMAQLAGNLFCATQRPAFSGNSSQRCGFTLFQSLIPKPDVVSAAVSIMQSLQIPTEFACARAEGSAFVDINGNKVPAIDGPTISGCALPVDRLATWIYSLPLTQRSELFDVKALLEDGKCLQGSEIFPLTRYLLPGLFSEPFEATFNKTCVHIAMRYADGCNFSRPVELVDWLSEPTPIKEDMGGKNTLCDAMYDSAIVVDGS</sequence>
<dbReference type="Proteomes" id="UP001209570">
    <property type="component" value="Unassembled WGS sequence"/>
</dbReference>
<proteinExistence type="predicted"/>
<reference evidence="2" key="1">
    <citation type="submission" date="2021-12" db="EMBL/GenBank/DDBJ databases">
        <title>Prjna785345.</title>
        <authorList>
            <person name="Rujirawat T."/>
            <person name="Krajaejun T."/>
        </authorList>
    </citation>
    <scope>NUCLEOTIDE SEQUENCE</scope>
    <source>
        <strain evidence="2">Pi057C3</strain>
    </source>
</reference>
<comment type="caution">
    <text evidence="2">The sequence shown here is derived from an EMBL/GenBank/DDBJ whole genome shotgun (WGS) entry which is preliminary data.</text>
</comment>
<organism evidence="2 3">
    <name type="scientific">Pythium insidiosum</name>
    <name type="common">Pythiosis disease agent</name>
    <dbReference type="NCBI Taxonomy" id="114742"/>
    <lineage>
        <taxon>Eukaryota</taxon>
        <taxon>Sar</taxon>
        <taxon>Stramenopiles</taxon>
        <taxon>Oomycota</taxon>
        <taxon>Peronosporomycetes</taxon>
        <taxon>Pythiales</taxon>
        <taxon>Pythiaceae</taxon>
        <taxon>Pythium</taxon>
    </lineage>
</organism>
<evidence type="ECO:0000313" key="2">
    <source>
        <dbReference type="EMBL" id="KAJ0401782.1"/>
    </source>
</evidence>
<keyword evidence="1" id="KW-0732">Signal</keyword>
<keyword evidence="3" id="KW-1185">Reference proteome</keyword>